<sequence length="263" mass="28955">MARPGGGGVVVVHSRHGTGSRFNYPIRWFPENPPGTLYSVACIEEGHAVSRGVLIPNAEEWNRLERSSLDVPLSHVGNGLEFPVGTTPRLDHLQMSQTHGEQIRDTPLPLQGGIIDFDLAASVPGHCITALAKPRTVYANNWATGGMSRMPTKVNHRENFCIVWGPGSIKLIPWSEFILALQTFVHKSQAVIVIIIPDLSVGMELEFGTLQEVRGFRQLSLLYSTHDLCILNAATRIRHLNQRILSRILPAEFYIIAPAGTCA</sequence>
<proteinExistence type="predicted"/>
<gene>
    <name evidence="1" type="ORF">BDZ94DRAFT_1233828</name>
</gene>
<dbReference type="Proteomes" id="UP000807353">
    <property type="component" value="Unassembled WGS sequence"/>
</dbReference>
<evidence type="ECO:0000313" key="1">
    <source>
        <dbReference type="EMBL" id="KAF9466610.1"/>
    </source>
</evidence>
<keyword evidence="2" id="KW-1185">Reference proteome</keyword>
<organism evidence="1 2">
    <name type="scientific">Collybia nuda</name>
    <dbReference type="NCBI Taxonomy" id="64659"/>
    <lineage>
        <taxon>Eukaryota</taxon>
        <taxon>Fungi</taxon>
        <taxon>Dikarya</taxon>
        <taxon>Basidiomycota</taxon>
        <taxon>Agaricomycotina</taxon>
        <taxon>Agaricomycetes</taxon>
        <taxon>Agaricomycetidae</taxon>
        <taxon>Agaricales</taxon>
        <taxon>Tricholomatineae</taxon>
        <taxon>Clitocybaceae</taxon>
        <taxon>Collybia</taxon>
    </lineage>
</organism>
<name>A0A9P5YFC7_9AGAR</name>
<comment type="caution">
    <text evidence="1">The sequence shown here is derived from an EMBL/GenBank/DDBJ whole genome shotgun (WGS) entry which is preliminary data.</text>
</comment>
<accession>A0A9P5YFC7</accession>
<reference evidence="1" key="1">
    <citation type="submission" date="2020-11" db="EMBL/GenBank/DDBJ databases">
        <authorList>
            <consortium name="DOE Joint Genome Institute"/>
            <person name="Ahrendt S."/>
            <person name="Riley R."/>
            <person name="Andreopoulos W."/>
            <person name="Labutti K."/>
            <person name="Pangilinan J."/>
            <person name="Ruiz-Duenas F.J."/>
            <person name="Barrasa J.M."/>
            <person name="Sanchez-Garcia M."/>
            <person name="Camarero S."/>
            <person name="Miyauchi S."/>
            <person name="Serrano A."/>
            <person name="Linde D."/>
            <person name="Babiker R."/>
            <person name="Drula E."/>
            <person name="Ayuso-Fernandez I."/>
            <person name="Pacheco R."/>
            <person name="Padilla G."/>
            <person name="Ferreira P."/>
            <person name="Barriuso J."/>
            <person name="Kellner H."/>
            <person name="Castanera R."/>
            <person name="Alfaro M."/>
            <person name="Ramirez L."/>
            <person name="Pisabarro A.G."/>
            <person name="Kuo A."/>
            <person name="Tritt A."/>
            <person name="Lipzen A."/>
            <person name="He G."/>
            <person name="Yan M."/>
            <person name="Ng V."/>
            <person name="Cullen D."/>
            <person name="Martin F."/>
            <person name="Rosso M.-N."/>
            <person name="Henrissat B."/>
            <person name="Hibbett D."/>
            <person name="Martinez A.T."/>
            <person name="Grigoriev I.V."/>
        </authorList>
    </citation>
    <scope>NUCLEOTIDE SEQUENCE</scope>
    <source>
        <strain evidence="1">CBS 247.69</strain>
    </source>
</reference>
<dbReference type="AlphaFoldDB" id="A0A9P5YFC7"/>
<dbReference type="EMBL" id="MU150241">
    <property type="protein sequence ID" value="KAF9466610.1"/>
    <property type="molecule type" value="Genomic_DNA"/>
</dbReference>
<evidence type="ECO:0000313" key="2">
    <source>
        <dbReference type="Proteomes" id="UP000807353"/>
    </source>
</evidence>
<protein>
    <submittedName>
        <fullName evidence="1">Uncharacterized protein</fullName>
    </submittedName>
</protein>